<sequence>MRVACAGNIVVFFFSALANSSRLSASVKPFGSSTRNRSDSAIACTTSMLLVITTVLHLKSKCRSSCGSRTCASTSKLSTNSLSNLRTKIRFQYSIQFEG</sequence>
<dbReference type="EMBL" id="GGFL01008613">
    <property type="protein sequence ID" value="MBW72791.1"/>
    <property type="molecule type" value="Transcribed_RNA"/>
</dbReference>
<name>A0A2M4D5K9_ANODA</name>
<protein>
    <submittedName>
        <fullName evidence="2">Putative secreted protein</fullName>
    </submittedName>
</protein>
<reference evidence="2" key="1">
    <citation type="submission" date="2018-01" db="EMBL/GenBank/DDBJ databases">
        <title>An insight into the sialome of Amazonian anophelines.</title>
        <authorList>
            <person name="Ribeiro J.M."/>
            <person name="Scarpassa V."/>
            <person name="Calvo E."/>
        </authorList>
    </citation>
    <scope>NUCLEOTIDE SEQUENCE</scope>
</reference>
<dbReference type="AlphaFoldDB" id="A0A2M4D5K9"/>
<organism evidence="2">
    <name type="scientific">Anopheles darlingi</name>
    <name type="common">Mosquito</name>
    <dbReference type="NCBI Taxonomy" id="43151"/>
    <lineage>
        <taxon>Eukaryota</taxon>
        <taxon>Metazoa</taxon>
        <taxon>Ecdysozoa</taxon>
        <taxon>Arthropoda</taxon>
        <taxon>Hexapoda</taxon>
        <taxon>Insecta</taxon>
        <taxon>Pterygota</taxon>
        <taxon>Neoptera</taxon>
        <taxon>Endopterygota</taxon>
        <taxon>Diptera</taxon>
        <taxon>Nematocera</taxon>
        <taxon>Culicoidea</taxon>
        <taxon>Culicidae</taxon>
        <taxon>Anophelinae</taxon>
        <taxon>Anopheles</taxon>
    </lineage>
</organism>
<evidence type="ECO:0000313" key="2">
    <source>
        <dbReference type="EMBL" id="MBW72791.1"/>
    </source>
</evidence>
<feature type="chain" id="PRO_5014766477" evidence="1">
    <location>
        <begin position="21"/>
        <end position="99"/>
    </location>
</feature>
<accession>A0A2M4D5K9</accession>
<proteinExistence type="predicted"/>
<evidence type="ECO:0000256" key="1">
    <source>
        <dbReference type="SAM" id="SignalP"/>
    </source>
</evidence>
<keyword evidence="1" id="KW-0732">Signal</keyword>
<feature type="signal peptide" evidence="1">
    <location>
        <begin position="1"/>
        <end position="20"/>
    </location>
</feature>